<dbReference type="RefSeq" id="WP_145354593.1">
    <property type="nucleotide sequence ID" value="NZ_CP036262.1"/>
</dbReference>
<dbReference type="InterPro" id="IPR011444">
    <property type="entry name" value="DUF1549"/>
</dbReference>
<dbReference type="Pfam" id="PF07583">
    <property type="entry name" value="PSCyt2"/>
    <property type="match status" value="1"/>
</dbReference>
<keyword evidence="1 4" id="KW-0349">Heme</keyword>
<dbReference type="GO" id="GO:0046872">
    <property type="term" value="F:metal ion binding"/>
    <property type="evidence" value="ECO:0007669"/>
    <property type="project" value="UniProtKB-KW"/>
</dbReference>
<dbReference type="GO" id="GO:0020037">
    <property type="term" value="F:heme binding"/>
    <property type="evidence" value="ECO:0007669"/>
    <property type="project" value="InterPro"/>
</dbReference>
<dbReference type="Pfam" id="PF07587">
    <property type="entry name" value="PSD1"/>
    <property type="match status" value="1"/>
</dbReference>
<reference evidence="7 8" key="1">
    <citation type="submission" date="2019-02" db="EMBL/GenBank/DDBJ databases">
        <title>Deep-cultivation of Planctomycetes and their phenomic and genomic characterization uncovers novel biology.</title>
        <authorList>
            <person name="Wiegand S."/>
            <person name="Jogler M."/>
            <person name="Boedeker C."/>
            <person name="Pinto D."/>
            <person name="Vollmers J."/>
            <person name="Rivas-Marin E."/>
            <person name="Kohn T."/>
            <person name="Peeters S.H."/>
            <person name="Heuer A."/>
            <person name="Rast P."/>
            <person name="Oberbeckmann S."/>
            <person name="Bunk B."/>
            <person name="Jeske O."/>
            <person name="Meyerdierks A."/>
            <person name="Storesund J.E."/>
            <person name="Kallscheuer N."/>
            <person name="Luecker S."/>
            <person name="Lage O.M."/>
            <person name="Pohl T."/>
            <person name="Merkel B.J."/>
            <person name="Hornburger P."/>
            <person name="Mueller R.-W."/>
            <person name="Bruemmer F."/>
            <person name="Labrenz M."/>
            <person name="Spormann A.M."/>
            <person name="Op den Camp H."/>
            <person name="Overmann J."/>
            <person name="Amann R."/>
            <person name="Jetten M.S.M."/>
            <person name="Mascher T."/>
            <person name="Medema M.H."/>
            <person name="Devos D.P."/>
            <person name="Kaster A.-K."/>
            <person name="Ovreas L."/>
            <person name="Rohde M."/>
            <person name="Galperin M.Y."/>
            <person name="Jogler C."/>
        </authorList>
    </citation>
    <scope>NUCLEOTIDE SEQUENCE [LARGE SCALE GENOMIC DNA]</scope>
    <source>
        <strain evidence="7 8">FF011L</strain>
    </source>
</reference>
<accession>A0A517MNJ7</accession>
<gene>
    <name evidence="7" type="ORF">FF011L_52610</name>
</gene>
<dbReference type="PANTHER" id="PTHR35889:SF3">
    <property type="entry name" value="F-BOX DOMAIN-CONTAINING PROTEIN"/>
    <property type="match status" value="1"/>
</dbReference>
<dbReference type="Pfam" id="PF13385">
    <property type="entry name" value="Laminin_G_3"/>
    <property type="match status" value="1"/>
</dbReference>
<dbReference type="InterPro" id="IPR022655">
    <property type="entry name" value="DUF1553"/>
</dbReference>
<keyword evidence="5" id="KW-0175">Coiled coil</keyword>
<evidence type="ECO:0000259" key="6">
    <source>
        <dbReference type="PROSITE" id="PS51007"/>
    </source>
</evidence>
<feature type="coiled-coil region" evidence="5">
    <location>
        <begin position="1025"/>
        <end position="1059"/>
    </location>
</feature>
<protein>
    <submittedName>
        <fullName evidence="7">Planctomycete cytochrome C</fullName>
    </submittedName>
</protein>
<dbReference type="OrthoDB" id="127107at2"/>
<keyword evidence="3 4" id="KW-0408">Iron</keyword>
<organism evidence="7 8">
    <name type="scientific">Roseimaritima multifibrata</name>
    <dbReference type="NCBI Taxonomy" id="1930274"/>
    <lineage>
        <taxon>Bacteria</taxon>
        <taxon>Pseudomonadati</taxon>
        <taxon>Planctomycetota</taxon>
        <taxon>Planctomycetia</taxon>
        <taxon>Pirellulales</taxon>
        <taxon>Pirellulaceae</taxon>
        <taxon>Roseimaritima</taxon>
    </lineage>
</organism>
<proteinExistence type="predicted"/>
<evidence type="ECO:0000313" key="7">
    <source>
        <dbReference type="EMBL" id="QDS96450.1"/>
    </source>
</evidence>
<dbReference type="Gene3D" id="2.60.120.200">
    <property type="match status" value="1"/>
</dbReference>
<dbReference type="InterPro" id="IPR009056">
    <property type="entry name" value="Cyt_c-like_dom"/>
</dbReference>
<dbReference type="InterPro" id="IPR011429">
    <property type="entry name" value="Cyt_c_Planctomycete-type"/>
</dbReference>
<dbReference type="SUPFAM" id="SSF49899">
    <property type="entry name" value="Concanavalin A-like lectins/glucanases"/>
    <property type="match status" value="1"/>
</dbReference>
<evidence type="ECO:0000256" key="2">
    <source>
        <dbReference type="ARBA" id="ARBA00022723"/>
    </source>
</evidence>
<dbReference type="EMBL" id="CP036262">
    <property type="protein sequence ID" value="QDS96450.1"/>
    <property type="molecule type" value="Genomic_DNA"/>
</dbReference>
<dbReference type="PANTHER" id="PTHR35889">
    <property type="entry name" value="CYCLOINULO-OLIGOSACCHARIDE FRUCTANOTRANSFERASE-RELATED"/>
    <property type="match status" value="1"/>
</dbReference>
<evidence type="ECO:0000256" key="5">
    <source>
        <dbReference type="SAM" id="Coils"/>
    </source>
</evidence>
<dbReference type="InterPro" id="IPR036909">
    <property type="entry name" value="Cyt_c-like_dom_sf"/>
</dbReference>
<name>A0A517MNJ7_9BACT</name>
<evidence type="ECO:0000256" key="3">
    <source>
        <dbReference type="ARBA" id="ARBA00023004"/>
    </source>
</evidence>
<evidence type="ECO:0000256" key="1">
    <source>
        <dbReference type="ARBA" id="ARBA00022617"/>
    </source>
</evidence>
<dbReference type="KEGG" id="rml:FF011L_52610"/>
<evidence type="ECO:0000313" key="8">
    <source>
        <dbReference type="Proteomes" id="UP000320672"/>
    </source>
</evidence>
<keyword evidence="2 4" id="KW-0479">Metal-binding</keyword>
<dbReference type="InterPro" id="IPR013320">
    <property type="entry name" value="ConA-like_dom_sf"/>
</dbReference>
<evidence type="ECO:0000256" key="4">
    <source>
        <dbReference type="PROSITE-ProRule" id="PRU00433"/>
    </source>
</evidence>
<dbReference type="Proteomes" id="UP000320672">
    <property type="component" value="Chromosome"/>
</dbReference>
<dbReference type="SUPFAM" id="SSF46626">
    <property type="entry name" value="Cytochrome c"/>
    <property type="match status" value="1"/>
</dbReference>
<sequence>MLLVPSLAIADDSNAKQIEFFEKRIRPVLVEHCYACHNSNDAADGGLILDHAEAMRDGGDGGPIIVPLKPEESRLLPILKHEVDGLAMPAEAPKLDDDVIADFARWIKAGAVDPRDEAPSSEQVEATLSWDATMKRRQQWWSLQPITNPEPPSLASLQTQAPKDFTQALSDQPIDRFVLEKTFAAGLQPVAPADAHVLVRRLYFSLTGLPPDPETLSMWAERLQTSDGDLDPQAIDELIDHLLESPHYGERWARHWMDWLRYAESHGSEGDPLIDQAWRWRDYMVRGLNQDVPVDQLIREHIAGDLLASPRTSANGEINESAIGPAHWRMVFHGFTPTDAYDERVRFTDDQINTVSKAYLGLTVSCARCHNHKFDAISQQDYHAFFSILASCRPGRTAIETETHLNAKSNELSELKTQIREAIAADWLKDLSVTPAQLKTLPWHTAFAQQTAAAAPDTEPAIAEHLQQLQNDLRSQQEQWTAFTAAAGDSFMDTAACATWTATGNGLSAGLDSTDAILGPAGQFSLTTEGEQGIRLISPAAILSDRLSDKHAARLSSADFLAEPNSELWVLAQGTGGAAVRFVVRDYPRIGTVYPIQNLNPEWTWHRFDLSYWAGDTIHIELAAAQDAPLLVKPNLRSAIGIRAAALVPKGSPAPPVIAPIQSILSSAAESSATTWQQLADQYQHGLRQAIEAWSNQTLTNDQALLLEAARKHGLVSNEIQRLSTAGPLLTQYREIENQVPVPTRVPSLEEAGGSDAPLFIRGDHKQPSDVVPRRFLEAIDGTPYETQLSGRLELADDLLRADNPLTRRVFANRIWYHLFGQGLVATPDNFGRVGASPSHPELLDWLAVQLTENDWSLKQLIRQIVRSKTWQLSSQTPPETFVIDPENRWLSHANVRRLEAESIRDSLLNISGILIPTVSGAPVSGETPRRSIYVQVIRNNLDPFLRVFDFPEPFSAVGRRDATNIPAQSLTMLNAPLVAQTAESWARKIQQDATTENERVSRMFQQAFSRLPSDQETQWAIQYLRETEQRLHVRDEQRQRLQEKQDGYKKRLQELNNQVVARILNQRGEAPQETKIDIPPPIETWAFSNQLSVGRPNESAIPNVEIKGGASLDEKGLTVRDQGYALSQPITKTLTAKTLLAWVQLDNLAQQAGGVFSIQSKSGDVFDAIVYGERIPGQWLAGSNSFARTQFFTGPEETEADKQPVQIAISYHADGQVMGYRNGKLYGSPYKSNGPQTFAANETIVSFGLRHLPATGNRFLSGKILRAELYDYALSAPQVAQTMTALPSYVSDEELQATMTTDESKEFAQLTASAEQIKAELEPFEKLPHPIDANANWTELAHALLTAKEFIYVR</sequence>
<keyword evidence="8" id="KW-1185">Reference proteome</keyword>
<dbReference type="Pfam" id="PF07635">
    <property type="entry name" value="PSCyt1"/>
    <property type="match status" value="1"/>
</dbReference>
<dbReference type="PROSITE" id="PS51007">
    <property type="entry name" value="CYTC"/>
    <property type="match status" value="1"/>
</dbReference>
<dbReference type="GO" id="GO:0009055">
    <property type="term" value="F:electron transfer activity"/>
    <property type="evidence" value="ECO:0007669"/>
    <property type="project" value="InterPro"/>
</dbReference>
<feature type="domain" description="Cytochrome c" evidence="6">
    <location>
        <begin position="11"/>
        <end position="111"/>
    </location>
</feature>